<name>A0A388TE09_TERA1</name>
<gene>
    <name evidence="1" type="ORF">NO1_1942</name>
</gene>
<proteinExistence type="predicted"/>
<dbReference type="Proteomes" id="UP000269352">
    <property type="component" value="Unassembled WGS sequence"/>
</dbReference>
<protein>
    <submittedName>
        <fullName evidence="1">Uncharacterized protein</fullName>
    </submittedName>
</protein>
<evidence type="ECO:0000313" key="1">
    <source>
        <dbReference type="EMBL" id="GBR74835.1"/>
    </source>
</evidence>
<evidence type="ECO:0000313" key="2">
    <source>
        <dbReference type="Proteomes" id="UP000269352"/>
    </source>
</evidence>
<comment type="caution">
    <text evidence="1">The sequence shown here is derived from an EMBL/GenBank/DDBJ whole genome shotgun (WGS) entry which is preliminary data.</text>
</comment>
<accession>A0A388TE09</accession>
<organism evidence="1 2">
    <name type="scientific">Termititenax aidoneus</name>
    <dbReference type="NCBI Taxonomy" id="2218524"/>
    <lineage>
        <taxon>Bacteria</taxon>
        <taxon>Bacillati</taxon>
        <taxon>Candidatus Margulisiibacteriota</taxon>
        <taxon>Candidatus Termititenacia</taxon>
        <taxon>Candidatus Termititenacales</taxon>
        <taxon>Candidatus Termititenacaceae</taxon>
        <taxon>Candidatus Termititenax</taxon>
    </lineage>
</organism>
<reference evidence="1 2" key="1">
    <citation type="journal article" date="2019" name="ISME J.">
        <title>Genome analyses of uncultured TG2/ZB3 bacteria in 'Margulisbacteria' specifically attached to ectosymbiotic spirochetes of protists in the termite gut.</title>
        <authorList>
            <person name="Utami Y.D."/>
            <person name="Kuwahara H."/>
            <person name="Igai K."/>
            <person name="Murakami T."/>
            <person name="Sugaya K."/>
            <person name="Morikawa T."/>
            <person name="Nagura Y."/>
            <person name="Yuki M."/>
            <person name="Deevong P."/>
            <person name="Inoue T."/>
            <person name="Kihara K."/>
            <person name="Lo N."/>
            <person name="Yamada A."/>
            <person name="Ohkuma M."/>
            <person name="Hongoh Y."/>
        </authorList>
    </citation>
    <scope>NUCLEOTIDE SEQUENCE [LARGE SCALE GENOMIC DNA]</scope>
    <source>
        <strain evidence="1">NkOx7-01</strain>
    </source>
</reference>
<dbReference type="AlphaFoldDB" id="A0A388TE09"/>
<dbReference type="EMBL" id="BGZN01000093">
    <property type="protein sequence ID" value="GBR74835.1"/>
    <property type="molecule type" value="Genomic_DNA"/>
</dbReference>
<keyword evidence="2" id="KW-1185">Reference proteome</keyword>
<sequence>MTQRTFKMDNEQDVKDLFDILPDSAARIATGVEDNIEVFGEGIFLLSVFKDFPRVDMCGLREVRRPVSESQYIGKYGLFWDDDESGYAPNFGKLLYITKDKNYPYQSEDTGNYQSFRTLTNEEKANLA</sequence>